<evidence type="ECO:0000256" key="1">
    <source>
        <dbReference type="SAM" id="Phobius"/>
    </source>
</evidence>
<keyword evidence="1" id="KW-1133">Transmembrane helix</keyword>
<name>A0A2P2JFH6_RHIMU</name>
<dbReference type="EMBL" id="GGEC01011740">
    <property type="protein sequence ID" value="MBW92223.1"/>
    <property type="molecule type" value="Transcribed_RNA"/>
</dbReference>
<proteinExistence type="predicted"/>
<accession>A0A2P2JFH6</accession>
<evidence type="ECO:0000313" key="2">
    <source>
        <dbReference type="EMBL" id="MBW92223.1"/>
    </source>
</evidence>
<protein>
    <submittedName>
        <fullName evidence="2">Uncharacterized protein</fullName>
    </submittedName>
</protein>
<keyword evidence="1" id="KW-0812">Transmembrane</keyword>
<organism evidence="2">
    <name type="scientific">Rhizophora mucronata</name>
    <name type="common">Asiatic mangrove</name>
    <dbReference type="NCBI Taxonomy" id="61149"/>
    <lineage>
        <taxon>Eukaryota</taxon>
        <taxon>Viridiplantae</taxon>
        <taxon>Streptophyta</taxon>
        <taxon>Embryophyta</taxon>
        <taxon>Tracheophyta</taxon>
        <taxon>Spermatophyta</taxon>
        <taxon>Magnoliopsida</taxon>
        <taxon>eudicotyledons</taxon>
        <taxon>Gunneridae</taxon>
        <taxon>Pentapetalae</taxon>
        <taxon>rosids</taxon>
        <taxon>fabids</taxon>
        <taxon>Malpighiales</taxon>
        <taxon>Rhizophoraceae</taxon>
        <taxon>Rhizophora</taxon>
    </lineage>
</organism>
<feature type="transmembrane region" description="Helical" evidence="1">
    <location>
        <begin position="15"/>
        <end position="37"/>
    </location>
</feature>
<reference evidence="2" key="1">
    <citation type="submission" date="2018-02" db="EMBL/GenBank/DDBJ databases">
        <title>Rhizophora mucronata_Transcriptome.</title>
        <authorList>
            <person name="Meera S.P."/>
            <person name="Sreeshan A."/>
            <person name="Augustine A."/>
        </authorList>
    </citation>
    <scope>NUCLEOTIDE SEQUENCE</scope>
    <source>
        <tissue evidence="2">Leaf</tissue>
    </source>
</reference>
<keyword evidence="1" id="KW-0472">Membrane</keyword>
<dbReference type="AlphaFoldDB" id="A0A2P2JFH6"/>
<sequence>MLRSWKVSNFLKTLYMFYANIFNYIDFVCGLLIRFGIGD</sequence>